<reference evidence="1 2" key="1">
    <citation type="journal article" date="2018" name="Sci. Rep.">
        <title>Genomic signatures of local adaptation to the degree of environmental predictability in rotifers.</title>
        <authorList>
            <person name="Franch-Gras L."/>
            <person name="Hahn C."/>
            <person name="Garcia-Roger E.M."/>
            <person name="Carmona M.J."/>
            <person name="Serra M."/>
            <person name="Gomez A."/>
        </authorList>
    </citation>
    <scope>NUCLEOTIDE SEQUENCE [LARGE SCALE GENOMIC DNA]</scope>
    <source>
        <strain evidence="1">HYR1</strain>
    </source>
</reference>
<dbReference type="EMBL" id="REGN01007646">
    <property type="protein sequence ID" value="RNA05655.1"/>
    <property type="molecule type" value="Genomic_DNA"/>
</dbReference>
<keyword evidence="2" id="KW-1185">Reference proteome</keyword>
<dbReference type="Proteomes" id="UP000276133">
    <property type="component" value="Unassembled WGS sequence"/>
</dbReference>
<evidence type="ECO:0000313" key="2">
    <source>
        <dbReference type="Proteomes" id="UP000276133"/>
    </source>
</evidence>
<gene>
    <name evidence="1" type="ORF">BpHYR1_025867</name>
</gene>
<proteinExistence type="predicted"/>
<protein>
    <submittedName>
        <fullName evidence="1">Uncharacterized protein</fullName>
    </submittedName>
</protein>
<dbReference type="AlphaFoldDB" id="A0A3M7Q3T9"/>
<name>A0A3M7Q3T9_BRAPC</name>
<accession>A0A3M7Q3T9</accession>
<organism evidence="1 2">
    <name type="scientific">Brachionus plicatilis</name>
    <name type="common">Marine rotifer</name>
    <name type="synonym">Brachionus muelleri</name>
    <dbReference type="NCBI Taxonomy" id="10195"/>
    <lineage>
        <taxon>Eukaryota</taxon>
        <taxon>Metazoa</taxon>
        <taxon>Spiralia</taxon>
        <taxon>Gnathifera</taxon>
        <taxon>Rotifera</taxon>
        <taxon>Eurotatoria</taxon>
        <taxon>Monogononta</taxon>
        <taxon>Pseudotrocha</taxon>
        <taxon>Ploima</taxon>
        <taxon>Brachionidae</taxon>
        <taxon>Brachionus</taxon>
    </lineage>
</organism>
<comment type="caution">
    <text evidence="1">The sequence shown here is derived from an EMBL/GenBank/DDBJ whole genome shotgun (WGS) entry which is preliminary data.</text>
</comment>
<evidence type="ECO:0000313" key="1">
    <source>
        <dbReference type="EMBL" id="RNA05655.1"/>
    </source>
</evidence>
<sequence>MPEMQTTLSVRMINRKGWLCKLCRFKSSFAASKSHWSRLLTVTWASKRSLSTVLILFERLRLV</sequence>